<name>X1SU14_9ZZZZ</name>
<protein>
    <recommendedName>
        <fullName evidence="2">Ribbon-helix-helix protein CopG domain-containing protein</fullName>
    </recommendedName>
</protein>
<comment type="caution">
    <text evidence="1">The sequence shown here is derived from an EMBL/GenBank/DDBJ whole genome shotgun (WGS) entry which is preliminary data.</text>
</comment>
<sequence length="59" mass="6757">MSNLTVTVELSPEIYVILGQLREFYQMDNRQIIELALEHLAADAKLIVETIEAKEHKTS</sequence>
<proteinExistence type="predicted"/>
<accession>X1SU14</accession>
<evidence type="ECO:0008006" key="2">
    <source>
        <dbReference type="Google" id="ProtNLM"/>
    </source>
</evidence>
<dbReference type="EMBL" id="BARW01007982">
    <property type="protein sequence ID" value="GAI78845.1"/>
    <property type="molecule type" value="Genomic_DNA"/>
</dbReference>
<reference evidence="1" key="1">
    <citation type="journal article" date="2014" name="Front. Microbiol.">
        <title>High frequency of phylogenetically diverse reductive dehalogenase-homologous genes in deep subseafloor sedimentary metagenomes.</title>
        <authorList>
            <person name="Kawai M."/>
            <person name="Futagami T."/>
            <person name="Toyoda A."/>
            <person name="Takaki Y."/>
            <person name="Nishi S."/>
            <person name="Hori S."/>
            <person name="Arai W."/>
            <person name="Tsubouchi T."/>
            <person name="Morono Y."/>
            <person name="Uchiyama I."/>
            <person name="Ito T."/>
            <person name="Fujiyama A."/>
            <person name="Inagaki F."/>
            <person name="Takami H."/>
        </authorList>
    </citation>
    <scope>NUCLEOTIDE SEQUENCE</scope>
    <source>
        <strain evidence="1">Expedition CK06-06</strain>
    </source>
</reference>
<organism evidence="1">
    <name type="scientific">marine sediment metagenome</name>
    <dbReference type="NCBI Taxonomy" id="412755"/>
    <lineage>
        <taxon>unclassified sequences</taxon>
        <taxon>metagenomes</taxon>
        <taxon>ecological metagenomes</taxon>
    </lineage>
</organism>
<dbReference type="AlphaFoldDB" id="X1SU14"/>
<evidence type="ECO:0000313" key="1">
    <source>
        <dbReference type="EMBL" id="GAI78845.1"/>
    </source>
</evidence>
<gene>
    <name evidence="1" type="ORF">S12H4_16497</name>
</gene>